<protein>
    <submittedName>
        <fullName evidence="2">Uncharacterized protein</fullName>
    </submittedName>
</protein>
<sequence>MVDKKSAGPKGPEDDAKGQYAPKQSGGHNDGTASANPRVLSDRKKGDATFPVKKGH</sequence>
<dbReference type="STRING" id="440168.SAMN04487974_12711"/>
<reference evidence="2 3" key="1">
    <citation type="submission" date="2016-10" db="EMBL/GenBank/DDBJ databases">
        <authorList>
            <person name="de Groot N.N."/>
        </authorList>
    </citation>
    <scope>NUCLEOTIDE SEQUENCE [LARGE SCALE GENOMIC DNA]</scope>
    <source>
        <strain evidence="2 3">CGMCC 1.10267</strain>
    </source>
</reference>
<dbReference type="EMBL" id="FNCS01000027">
    <property type="protein sequence ID" value="SDH17079.1"/>
    <property type="molecule type" value="Genomic_DNA"/>
</dbReference>
<organism evidence="2 3">
    <name type="scientific">Pelagibacterium luteolum</name>
    <dbReference type="NCBI Taxonomy" id="440168"/>
    <lineage>
        <taxon>Bacteria</taxon>
        <taxon>Pseudomonadati</taxon>
        <taxon>Pseudomonadota</taxon>
        <taxon>Alphaproteobacteria</taxon>
        <taxon>Hyphomicrobiales</taxon>
        <taxon>Devosiaceae</taxon>
        <taxon>Pelagibacterium</taxon>
    </lineage>
</organism>
<keyword evidence="3" id="KW-1185">Reference proteome</keyword>
<evidence type="ECO:0000313" key="2">
    <source>
        <dbReference type="EMBL" id="SDH17079.1"/>
    </source>
</evidence>
<accession>A0A1G8A822</accession>
<dbReference type="Proteomes" id="UP000199495">
    <property type="component" value="Unassembled WGS sequence"/>
</dbReference>
<gene>
    <name evidence="2" type="ORF">SAMN04487974_12711</name>
</gene>
<name>A0A1G8A822_9HYPH</name>
<evidence type="ECO:0000313" key="3">
    <source>
        <dbReference type="Proteomes" id="UP000199495"/>
    </source>
</evidence>
<feature type="region of interest" description="Disordered" evidence="1">
    <location>
        <begin position="1"/>
        <end position="56"/>
    </location>
</feature>
<dbReference type="RefSeq" id="WP_176762786.1">
    <property type="nucleotide sequence ID" value="NZ_FNCS01000027.1"/>
</dbReference>
<evidence type="ECO:0000256" key="1">
    <source>
        <dbReference type="SAM" id="MobiDB-lite"/>
    </source>
</evidence>
<feature type="compositionally biased region" description="Basic and acidic residues" evidence="1">
    <location>
        <begin position="1"/>
        <end position="17"/>
    </location>
</feature>
<proteinExistence type="predicted"/>
<dbReference type="AlphaFoldDB" id="A0A1G8A822"/>